<evidence type="ECO:0000313" key="1">
    <source>
        <dbReference type="EMBL" id="KAF5184280.1"/>
    </source>
</evidence>
<comment type="caution">
    <text evidence="1">The sequence shown here is derived from an EMBL/GenBank/DDBJ whole genome shotgun (WGS) entry which is preliminary data.</text>
</comment>
<name>A0A7J6VJC9_THATH</name>
<reference evidence="1 2" key="1">
    <citation type="submission" date="2020-06" db="EMBL/GenBank/DDBJ databases">
        <title>Transcriptomic and genomic resources for Thalictrum thalictroides and T. hernandezii: Facilitating candidate gene discovery in an emerging model plant lineage.</title>
        <authorList>
            <person name="Arias T."/>
            <person name="Riano-Pachon D.M."/>
            <person name="Di Stilio V.S."/>
        </authorList>
    </citation>
    <scope>NUCLEOTIDE SEQUENCE [LARGE SCALE GENOMIC DNA]</scope>
    <source>
        <strain evidence="2">cv. WT478/WT964</strain>
        <tissue evidence="1">Leaves</tissue>
    </source>
</reference>
<proteinExistence type="predicted"/>
<dbReference type="OrthoDB" id="1751600at2759"/>
<protein>
    <recommendedName>
        <fullName evidence="3">Endonuclease/exonuclease/phosphatase</fullName>
    </recommendedName>
</protein>
<dbReference type="InterPro" id="IPR036691">
    <property type="entry name" value="Endo/exonu/phosph_ase_sf"/>
</dbReference>
<accession>A0A7J6VJC9</accession>
<organism evidence="1 2">
    <name type="scientific">Thalictrum thalictroides</name>
    <name type="common">Rue-anemone</name>
    <name type="synonym">Anemone thalictroides</name>
    <dbReference type="NCBI Taxonomy" id="46969"/>
    <lineage>
        <taxon>Eukaryota</taxon>
        <taxon>Viridiplantae</taxon>
        <taxon>Streptophyta</taxon>
        <taxon>Embryophyta</taxon>
        <taxon>Tracheophyta</taxon>
        <taxon>Spermatophyta</taxon>
        <taxon>Magnoliopsida</taxon>
        <taxon>Ranunculales</taxon>
        <taxon>Ranunculaceae</taxon>
        <taxon>Thalictroideae</taxon>
        <taxon>Thalictrum</taxon>
    </lineage>
</organism>
<dbReference type="AlphaFoldDB" id="A0A7J6VJC9"/>
<dbReference type="EMBL" id="JABWDY010032292">
    <property type="protein sequence ID" value="KAF5184280.1"/>
    <property type="molecule type" value="Genomic_DNA"/>
</dbReference>
<feature type="non-terminal residue" evidence="1">
    <location>
        <position position="88"/>
    </location>
</feature>
<dbReference type="Proteomes" id="UP000554482">
    <property type="component" value="Unassembled WGS sequence"/>
</dbReference>
<gene>
    <name evidence="1" type="ORF">FRX31_026135</name>
</gene>
<evidence type="ECO:0000313" key="2">
    <source>
        <dbReference type="Proteomes" id="UP000554482"/>
    </source>
</evidence>
<keyword evidence="2" id="KW-1185">Reference proteome</keyword>
<sequence>MEEQKPYVLILQETKVSDPLDPIFNLIWRHPWHVEVVPSIGLSGGIVVAWNSDFINVKDSLKGVFTLSLVCSEVDSDFEWVLTGVYGP</sequence>
<dbReference type="SUPFAM" id="SSF56219">
    <property type="entry name" value="DNase I-like"/>
    <property type="match status" value="1"/>
</dbReference>
<evidence type="ECO:0008006" key="3">
    <source>
        <dbReference type="Google" id="ProtNLM"/>
    </source>
</evidence>